<keyword evidence="7" id="KW-1133">Transmembrane helix</keyword>
<dbReference type="PATRIC" id="fig|1360.96.peg.101"/>
<dbReference type="InterPro" id="IPR039421">
    <property type="entry name" value="Type_1_exporter"/>
</dbReference>
<dbReference type="PROSITE" id="PS50893">
    <property type="entry name" value="ABC_TRANSPORTER_2"/>
    <property type="match status" value="1"/>
</dbReference>
<keyword evidence="8" id="KW-0472">Membrane</keyword>
<keyword evidence="3" id="KW-1003">Cell membrane</keyword>
<dbReference type="Proteomes" id="UP000031847">
    <property type="component" value="Unassembled WGS sequence"/>
</dbReference>
<accession>A0A0B8R5V7</accession>
<dbReference type="InterPro" id="IPR011527">
    <property type="entry name" value="ABC1_TM_dom"/>
</dbReference>
<keyword evidence="2" id="KW-0813">Transport</keyword>
<dbReference type="Gene3D" id="1.20.1560.10">
    <property type="entry name" value="ABC transporter type 1, transmembrane domain"/>
    <property type="match status" value="1"/>
</dbReference>
<dbReference type="Pfam" id="PF00664">
    <property type="entry name" value="ABC_membrane"/>
    <property type="match status" value="1"/>
</dbReference>
<proteinExistence type="predicted"/>
<dbReference type="GO" id="GO:0016887">
    <property type="term" value="F:ATP hydrolysis activity"/>
    <property type="evidence" value="ECO:0007669"/>
    <property type="project" value="InterPro"/>
</dbReference>
<organism evidence="9 10">
    <name type="scientific">Lactococcus lactis subsp. lactis</name>
    <name type="common">Streptococcus lactis</name>
    <dbReference type="NCBI Taxonomy" id="1360"/>
    <lineage>
        <taxon>Bacteria</taxon>
        <taxon>Bacillati</taxon>
        <taxon>Bacillota</taxon>
        <taxon>Bacilli</taxon>
        <taxon>Lactobacillales</taxon>
        <taxon>Streptococcaceae</taxon>
        <taxon>Lactococcus</taxon>
    </lineage>
</organism>
<keyword evidence="5" id="KW-0547">Nucleotide-binding</keyword>
<dbReference type="RefSeq" id="WP_023189994.1">
    <property type="nucleotide sequence ID" value="NZ_BAABQR010000003.1"/>
</dbReference>
<keyword evidence="6" id="KW-0067">ATP-binding</keyword>
<dbReference type="GO" id="GO:0005524">
    <property type="term" value="F:ATP binding"/>
    <property type="evidence" value="ECO:0007669"/>
    <property type="project" value="UniProtKB-KW"/>
</dbReference>
<dbReference type="PANTHER" id="PTHR43394:SF1">
    <property type="entry name" value="ATP-BINDING CASSETTE SUB-FAMILY B MEMBER 10, MITOCHONDRIAL"/>
    <property type="match status" value="1"/>
</dbReference>
<evidence type="ECO:0000256" key="8">
    <source>
        <dbReference type="ARBA" id="ARBA00023136"/>
    </source>
</evidence>
<dbReference type="InterPro" id="IPR003439">
    <property type="entry name" value="ABC_transporter-like_ATP-bd"/>
</dbReference>
<evidence type="ECO:0000313" key="9">
    <source>
        <dbReference type="EMBL" id="GAM81599.1"/>
    </source>
</evidence>
<comment type="caution">
    <text evidence="9">The sequence shown here is derived from an EMBL/GenBank/DDBJ whole genome shotgun (WGS) entry which is preliminary data.</text>
</comment>
<dbReference type="InterPro" id="IPR036640">
    <property type="entry name" value="ABC1_TM_sf"/>
</dbReference>
<evidence type="ECO:0000256" key="6">
    <source>
        <dbReference type="ARBA" id="ARBA00022840"/>
    </source>
</evidence>
<evidence type="ECO:0000256" key="7">
    <source>
        <dbReference type="ARBA" id="ARBA00022989"/>
    </source>
</evidence>
<dbReference type="InterPro" id="IPR027417">
    <property type="entry name" value="P-loop_NTPase"/>
</dbReference>
<gene>
    <name evidence="9" type="ORF">JCM5805K_2723</name>
</gene>
<dbReference type="GO" id="GO:0005886">
    <property type="term" value="C:plasma membrane"/>
    <property type="evidence" value="ECO:0007669"/>
    <property type="project" value="UniProtKB-SubCell"/>
</dbReference>
<keyword evidence="4" id="KW-0812">Transmembrane</keyword>
<dbReference type="SUPFAM" id="SSF90123">
    <property type="entry name" value="ABC transporter transmembrane region"/>
    <property type="match status" value="1"/>
</dbReference>
<dbReference type="InterPro" id="IPR003593">
    <property type="entry name" value="AAA+_ATPase"/>
</dbReference>
<protein>
    <submittedName>
        <fullName evidence="9">ABC-type multidrug transport system, ATPase and permease components</fullName>
    </submittedName>
</protein>
<dbReference type="CDD" id="cd18548">
    <property type="entry name" value="ABC_6TM_Tm287_like"/>
    <property type="match status" value="1"/>
</dbReference>
<dbReference type="InterPro" id="IPR017871">
    <property type="entry name" value="ABC_transporter-like_CS"/>
</dbReference>
<sequence length="611" mass="68202">MLTIGRRYLNFWPVFWALFLLVIQVVTNLWLPTITADIINKGIGQSDMKYIWFMGLIMLFVSLASWLSAIGNVYFASKQSQGLGLKLRHVLFKKVLFMDERNFQEFGDATLITRTTNDVTQLQNVFQTMLRMMLMAPMMLIGSIFMAWKLSHDLLLVFLIALPILTLAVVINIAISMPRFRSMQTKVDKINLIFQQGLTGVRVIRAFRRDQYEIDKFDEANRDLTHTSQVVLTTIAMLMPIMTVILSFTNIGIVWFGAHLISKNMMEMGSLVAFLTYATQILMSFMQLSAVAVMVPRAQVSAVRVREILESKDKITDENSSISVEALRRQRLSSDGNDKLSESNSVRNSLALNHVSFKFDEAKRQALSDLSVNVAAGQTLAIIGGTGSGKSTILNLIARLIDPTNGSVTIDGTDIRQISQYDLHEKVSFTQQKAQLFSGTVRSNLQFGKSDATDEEMWQALEIAQAADFVREQGGLELAVEQNGANFSGGQKQRISIARTLIKEAEIYLFDDSFSALDFATDRQLRTAINHSEKHKNKIKVIVAQRIATVMSADQILVLENGIAVGLGTHESLAKSCPQYQETMQSQLSDDDLVKMGVSIAHLTARGGDDQ</sequence>
<reference evidence="9 10" key="1">
    <citation type="submission" date="2015-01" db="EMBL/GenBank/DDBJ databases">
        <title>Lactococcus lactis subsp.lactis JCM 5805 whole genome shotgun sequence.</title>
        <authorList>
            <person name="Fujii T."/>
            <person name="Tomita Y."/>
            <person name="Ikushima S."/>
            <person name="Fujiwara D."/>
        </authorList>
    </citation>
    <scope>NUCLEOTIDE SEQUENCE [LARGE SCALE GENOMIC DNA]</scope>
    <source>
        <strain evidence="9 10">JCM 5805</strain>
    </source>
</reference>
<dbReference type="AlphaFoldDB" id="A0A0B8R5V7"/>
<evidence type="ECO:0000256" key="3">
    <source>
        <dbReference type="ARBA" id="ARBA00022475"/>
    </source>
</evidence>
<dbReference type="PROSITE" id="PS00211">
    <property type="entry name" value="ABC_TRANSPORTER_1"/>
    <property type="match status" value="1"/>
</dbReference>
<dbReference type="Gene3D" id="3.40.50.300">
    <property type="entry name" value="P-loop containing nucleotide triphosphate hydrolases"/>
    <property type="match status" value="1"/>
</dbReference>
<name>A0A0B8R5V7_LACLL</name>
<dbReference type="SUPFAM" id="SSF52540">
    <property type="entry name" value="P-loop containing nucleoside triphosphate hydrolases"/>
    <property type="match status" value="1"/>
</dbReference>
<comment type="subcellular location">
    <subcellularLocation>
        <location evidence="1">Cell membrane</location>
        <topology evidence="1">Multi-pass membrane protein</topology>
    </subcellularLocation>
</comment>
<evidence type="ECO:0000256" key="5">
    <source>
        <dbReference type="ARBA" id="ARBA00022741"/>
    </source>
</evidence>
<dbReference type="PANTHER" id="PTHR43394">
    <property type="entry name" value="ATP-DEPENDENT PERMEASE MDL1, MITOCHONDRIAL"/>
    <property type="match status" value="1"/>
</dbReference>
<dbReference type="SMART" id="SM00382">
    <property type="entry name" value="AAA"/>
    <property type="match status" value="1"/>
</dbReference>
<dbReference type="Pfam" id="PF00005">
    <property type="entry name" value="ABC_tran"/>
    <property type="match status" value="1"/>
</dbReference>
<evidence type="ECO:0000256" key="4">
    <source>
        <dbReference type="ARBA" id="ARBA00022692"/>
    </source>
</evidence>
<evidence type="ECO:0000313" key="10">
    <source>
        <dbReference type="Proteomes" id="UP000031847"/>
    </source>
</evidence>
<dbReference type="FunFam" id="3.40.50.300:FF:000854">
    <property type="entry name" value="Multidrug ABC transporter ATP-binding protein"/>
    <property type="match status" value="1"/>
</dbReference>
<evidence type="ECO:0000256" key="1">
    <source>
        <dbReference type="ARBA" id="ARBA00004651"/>
    </source>
</evidence>
<dbReference type="PROSITE" id="PS50929">
    <property type="entry name" value="ABC_TM1F"/>
    <property type="match status" value="1"/>
</dbReference>
<evidence type="ECO:0000256" key="2">
    <source>
        <dbReference type="ARBA" id="ARBA00022448"/>
    </source>
</evidence>
<dbReference type="EMBL" id="BBSI01000040">
    <property type="protein sequence ID" value="GAM81599.1"/>
    <property type="molecule type" value="Genomic_DNA"/>
</dbReference>
<dbReference type="GO" id="GO:0015421">
    <property type="term" value="F:ABC-type oligopeptide transporter activity"/>
    <property type="evidence" value="ECO:0007669"/>
    <property type="project" value="TreeGrafter"/>
</dbReference>